<dbReference type="EMBL" id="ODYU01003460">
    <property type="protein sequence ID" value="SOQ42274.1"/>
    <property type="molecule type" value="Genomic_DNA"/>
</dbReference>
<evidence type="ECO:0000313" key="5">
    <source>
        <dbReference type="EMBL" id="SOQ42274.1"/>
    </source>
</evidence>
<feature type="domain" description="FLYWCH-type" evidence="4">
    <location>
        <begin position="345"/>
        <end position="389"/>
    </location>
</feature>
<feature type="domain" description="FLYWCH-type" evidence="4">
    <location>
        <begin position="229"/>
        <end position="275"/>
    </location>
</feature>
<sequence>MVQAPAGAAARINTKDAELRGRQRCTLQHVMPLYNATMYTHFSHHLCFKSHVGGAVFCTSRTGNNLITIGGYSFCYHRKTGLKTRWRCSTNQHKGCKAVIFTVDNTIIKINNNHNHSAVFSTSRTGRTLILIGGYRFCRQRTLGGAVFSTSRTGSKLIKIGGYSFCRHRSSGVKTRWNCSTGNFKGCKAAIYTIDNMIVKINNDHNHDPKKCCKFPIKQDNFYLIRAVFFTSKRGSDLISVKGFRFRRHRTKNYKTRWQCGTHHREGCSAVLYTNIFSVPYITQSKRGAYILMAAGYKFYRHCEIGTKTRWYCATNYHKGCKASAYTENFIVTKIKNIHNHGLQFVSSSCGNRILVYSGYRYRRHQHHGTKARWICSQNRDCKAALYTLNDELLTSFGDESIAVYWARYQTEEFSKIRKKLNVSYSYTQRGSKVVVLDGFRYTKHTTQGLRIRWRCSHHFSQNCTASIYTYEDKIYRANKKAGLLLSCMVTSSFGIGLKGPECAGIVQPTASKVAKRPLFYTTSRGARVLVVAGYKFYKHRSCGVKTRWACSITGKCKAMVYTIEDTIVRHNNNHCHPPCAFPTEMCEQSSQKTQEEVLWLS</sequence>
<accession>A0A2H1VPW3</accession>
<dbReference type="PANTHER" id="PTHR31665">
    <property type="entry name" value="FLYWCH FAMILY MEMBER 2-RELATED"/>
    <property type="match status" value="1"/>
</dbReference>
<evidence type="ECO:0000259" key="4">
    <source>
        <dbReference type="Pfam" id="PF04500"/>
    </source>
</evidence>
<dbReference type="PANTHER" id="PTHR31665:SF0">
    <property type="entry name" value="FLYWCH FAMILY MEMBER 2"/>
    <property type="match status" value="1"/>
</dbReference>
<reference evidence="5" key="1">
    <citation type="submission" date="2016-07" db="EMBL/GenBank/DDBJ databases">
        <authorList>
            <person name="Bretaudeau A."/>
        </authorList>
    </citation>
    <scope>NUCLEOTIDE SEQUENCE</scope>
    <source>
        <strain evidence="5">Rice</strain>
        <tissue evidence="5">Whole body</tissue>
    </source>
</reference>
<evidence type="ECO:0000256" key="1">
    <source>
        <dbReference type="ARBA" id="ARBA00022723"/>
    </source>
</evidence>
<dbReference type="InterPro" id="IPR040312">
    <property type="entry name" value="FWCH1/FWCH2"/>
</dbReference>
<dbReference type="Gene3D" id="2.20.25.240">
    <property type="match status" value="7"/>
</dbReference>
<feature type="domain" description="FLYWCH-type" evidence="4">
    <location>
        <begin position="283"/>
        <end position="341"/>
    </location>
</feature>
<feature type="domain" description="FLYWCH-type" evidence="4">
    <location>
        <begin position="148"/>
        <end position="207"/>
    </location>
</feature>
<protein>
    <submittedName>
        <fullName evidence="5">SFRICE_004116</fullName>
    </submittedName>
</protein>
<gene>
    <name evidence="5" type="ORF">SFRICE_004116</name>
</gene>
<feature type="domain" description="FLYWCH-type" evidence="4">
    <location>
        <begin position="520"/>
        <end position="577"/>
    </location>
</feature>
<name>A0A2H1VPW3_SPOFR</name>
<keyword evidence="1" id="KW-0479">Metal-binding</keyword>
<keyword evidence="2" id="KW-0863">Zinc-finger</keyword>
<evidence type="ECO:0000256" key="2">
    <source>
        <dbReference type="ARBA" id="ARBA00022771"/>
    </source>
</evidence>
<feature type="domain" description="FLYWCH-type" evidence="4">
    <location>
        <begin position="426"/>
        <end position="476"/>
    </location>
</feature>
<dbReference type="AlphaFoldDB" id="A0A2H1VPW3"/>
<evidence type="ECO:0000256" key="3">
    <source>
        <dbReference type="ARBA" id="ARBA00022833"/>
    </source>
</evidence>
<dbReference type="InterPro" id="IPR007588">
    <property type="entry name" value="Znf_FLYWCH"/>
</dbReference>
<dbReference type="Pfam" id="PF04500">
    <property type="entry name" value="FLYWCH"/>
    <property type="match status" value="7"/>
</dbReference>
<keyword evidence="3" id="KW-0862">Zinc</keyword>
<organism evidence="5">
    <name type="scientific">Spodoptera frugiperda</name>
    <name type="common">Fall armyworm</name>
    <dbReference type="NCBI Taxonomy" id="7108"/>
    <lineage>
        <taxon>Eukaryota</taxon>
        <taxon>Metazoa</taxon>
        <taxon>Ecdysozoa</taxon>
        <taxon>Arthropoda</taxon>
        <taxon>Hexapoda</taxon>
        <taxon>Insecta</taxon>
        <taxon>Pterygota</taxon>
        <taxon>Neoptera</taxon>
        <taxon>Endopterygota</taxon>
        <taxon>Lepidoptera</taxon>
        <taxon>Glossata</taxon>
        <taxon>Ditrysia</taxon>
        <taxon>Noctuoidea</taxon>
        <taxon>Noctuidae</taxon>
        <taxon>Amphipyrinae</taxon>
        <taxon>Spodoptera</taxon>
    </lineage>
</organism>
<dbReference type="GO" id="GO:0008270">
    <property type="term" value="F:zinc ion binding"/>
    <property type="evidence" value="ECO:0007669"/>
    <property type="project" value="UniProtKB-KW"/>
</dbReference>
<proteinExistence type="predicted"/>
<feature type="domain" description="FLYWCH-type" evidence="4">
    <location>
        <begin position="57"/>
        <end position="116"/>
    </location>
</feature>